<organism evidence="5 6">
    <name type="scientific">Pseudoroseomonas cervicalis ATCC 49957</name>
    <dbReference type="NCBI Taxonomy" id="525371"/>
    <lineage>
        <taxon>Bacteria</taxon>
        <taxon>Pseudomonadati</taxon>
        <taxon>Pseudomonadota</taxon>
        <taxon>Alphaproteobacteria</taxon>
        <taxon>Acetobacterales</taxon>
        <taxon>Roseomonadaceae</taxon>
        <taxon>Roseomonas</taxon>
    </lineage>
</organism>
<dbReference type="InterPro" id="IPR039424">
    <property type="entry name" value="SBP_5"/>
</dbReference>
<accession>D5RTY6</accession>
<feature type="non-terminal residue" evidence="5">
    <location>
        <position position="206"/>
    </location>
</feature>
<feature type="chain" id="PRO_5003075795" description="Solute-binding protein family 5 domain-containing protein" evidence="3">
    <location>
        <begin position="29"/>
        <end position="206"/>
    </location>
</feature>
<dbReference type="InterPro" id="IPR000914">
    <property type="entry name" value="SBP_5_dom"/>
</dbReference>
<dbReference type="GO" id="GO:0015833">
    <property type="term" value="P:peptide transport"/>
    <property type="evidence" value="ECO:0007669"/>
    <property type="project" value="TreeGrafter"/>
</dbReference>
<evidence type="ECO:0000256" key="3">
    <source>
        <dbReference type="SAM" id="SignalP"/>
    </source>
</evidence>
<name>D5RTY6_9PROT</name>
<evidence type="ECO:0000313" key="5">
    <source>
        <dbReference type="EMBL" id="EFH09231.1"/>
    </source>
</evidence>
<dbReference type="PANTHER" id="PTHR30290">
    <property type="entry name" value="PERIPLASMIC BINDING COMPONENT OF ABC TRANSPORTER"/>
    <property type="match status" value="1"/>
</dbReference>
<dbReference type="Proteomes" id="UP000005324">
    <property type="component" value="Unassembled WGS sequence"/>
</dbReference>
<comment type="similarity">
    <text evidence="2">Belongs to the bacterial solute-binding protein 5 family.</text>
</comment>
<evidence type="ECO:0000256" key="1">
    <source>
        <dbReference type="ARBA" id="ARBA00004418"/>
    </source>
</evidence>
<reference evidence="5 6" key="1">
    <citation type="submission" date="2010-04" db="EMBL/GenBank/DDBJ databases">
        <authorList>
            <person name="Qin X."/>
            <person name="Bachman B."/>
            <person name="Battles P."/>
            <person name="Bell A."/>
            <person name="Bess C."/>
            <person name="Bickham C."/>
            <person name="Chaboub L."/>
            <person name="Chen D."/>
            <person name="Coyle M."/>
            <person name="Deiros D.R."/>
            <person name="Dinh H."/>
            <person name="Forbes L."/>
            <person name="Fowler G."/>
            <person name="Francisco L."/>
            <person name="Fu Q."/>
            <person name="Gubbala S."/>
            <person name="Hale W."/>
            <person name="Han Y."/>
            <person name="Hemphill L."/>
            <person name="Highlander S.K."/>
            <person name="Hirani K."/>
            <person name="Hogues M."/>
            <person name="Jackson L."/>
            <person name="Jakkamsetti A."/>
            <person name="Javaid M."/>
            <person name="Jiang H."/>
            <person name="Korchina V."/>
            <person name="Kovar C."/>
            <person name="Lara F."/>
            <person name="Lee S."/>
            <person name="Mata R."/>
            <person name="Mathew T."/>
            <person name="Moen C."/>
            <person name="Morales K."/>
            <person name="Munidasa M."/>
            <person name="Nazareth L."/>
            <person name="Ngo R."/>
            <person name="Nguyen L."/>
            <person name="Okwuonu G."/>
            <person name="Ongeri F."/>
            <person name="Patil S."/>
            <person name="Petrosino J."/>
            <person name="Pham C."/>
            <person name="Pham P."/>
            <person name="Pu L.-L."/>
            <person name="Puazo M."/>
            <person name="Raj R."/>
            <person name="Reid J."/>
            <person name="Rouhana J."/>
            <person name="Saada N."/>
            <person name="Shang Y."/>
            <person name="Simmons D."/>
            <person name="Thornton R."/>
            <person name="Warren J."/>
            <person name="Weissenberger G."/>
            <person name="Zhang J."/>
            <person name="Zhang L."/>
            <person name="Zhou C."/>
            <person name="Zhu D."/>
            <person name="Muzny D."/>
            <person name="Worley K."/>
            <person name="Gibbs R."/>
        </authorList>
    </citation>
    <scope>NUCLEOTIDE SEQUENCE [LARGE SCALE GENOMIC DNA]</scope>
    <source>
        <strain evidence="5 6">ATCC 49957</strain>
    </source>
</reference>
<dbReference type="EMBL" id="ADVL01000875">
    <property type="protein sequence ID" value="EFH09231.1"/>
    <property type="molecule type" value="Genomic_DNA"/>
</dbReference>
<feature type="signal peptide" evidence="3">
    <location>
        <begin position="1"/>
        <end position="28"/>
    </location>
</feature>
<dbReference type="Gene3D" id="3.40.190.10">
    <property type="entry name" value="Periplasmic binding protein-like II"/>
    <property type="match status" value="1"/>
</dbReference>
<comment type="subcellular location">
    <subcellularLocation>
        <location evidence="1">Periplasm</location>
    </subcellularLocation>
</comment>
<protein>
    <recommendedName>
        <fullName evidence="4">Solute-binding protein family 5 domain-containing protein</fullName>
    </recommendedName>
</protein>
<comment type="caution">
    <text evidence="5">The sequence shown here is derived from an EMBL/GenBank/DDBJ whole genome shotgun (WGS) entry which is preliminary data.</text>
</comment>
<dbReference type="RefSeq" id="WP_007006319.1">
    <property type="nucleotide sequence ID" value="NZ_GG771014.1"/>
</dbReference>
<sequence>MIDRPARRPALLPLAALLALALARPGGAAELRLGLAAPPTTADPHFHADAANFALHRHVYEALLQWTPDGRLRPMLAQGWAPLPGGDGWEIRLDPAARFADGAPVTAEDVAASLHRAATIPNSPGRYTPFLLGLDRVEVAGPGRLLLRTHGPGPLLPNGLTTLLVVPQRIAATAGPAAFNSGAAALGSGPFRLRQYRQGEGAALER</sequence>
<dbReference type="AlphaFoldDB" id="D5RTY6"/>
<gene>
    <name evidence="5" type="ORF">HMPREF0731_4548</name>
</gene>
<dbReference type="Pfam" id="PF00496">
    <property type="entry name" value="SBP_bac_5"/>
    <property type="match status" value="1"/>
</dbReference>
<feature type="domain" description="Solute-binding protein family 5" evidence="4">
    <location>
        <begin position="72"/>
        <end position="206"/>
    </location>
</feature>
<evidence type="ECO:0000313" key="6">
    <source>
        <dbReference type="Proteomes" id="UP000005324"/>
    </source>
</evidence>
<dbReference type="HOGENOM" id="CLU_1334436_0_0_5"/>
<dbReference type="SUPFAM" id="SSF53850">
    <property type="entry name" value="Periplasmic binding protein-like II"/>
    <property type="match status" value="1"/>
</dbReference>
<evidence type="ECO:0000259" key="4">
    <source>
        <dbReference type="Pfam" id="PF00496"/>
    </source>
</evidence>
<evidence type="ECO:0000256" key="2">
    <source>
        <dbReference type="ARBA" id="ARBA00005695"/>
    </source>
</evidence>
<proteinExistence type="inferred from homology"/>
<keyword evidence="3" id="KW-0732">Signal</keyword>
<keyword evidence="6" id="KW-1185">Reference proteome</keyword>
<dbReference type="GO" id="GO:1904680">
    <property type="term" value="F:peptide transmembrane transporter activity"/>
    <property type="evidence" value="ECO:0007669"/>
    <property type="project" value="TreeGrafter"/>
</dbReference>